<evidence type="ECO:0000256" key="1">
    <source>
        <dbReference type="SAM" id="Phobius"/>
    </source>
</evidence>
<keyword evidence="3" id="KW-1185">Reference proteome</keyword>
<accession>A0ABR7WIS2</accession>
<keyword evidence="1" id="KW-0812">Transmembrane</keyword>
<reference evidence="2 3" key="1">
    <citation type="submission" date="2020-09" db="EMBL/GenBank/DDBJ databases">
        <title>Novel species of Mucilaginibacter isolated from a glacier on the Tibetan Plateau.</title>
        <authorList>
            <person name="Liu Q."/>
            <person name="Xin Y.-H."/>
        </authorList>
    </citation>
    <scope>NUCLEOTIDE SEQUENCE [LARGE SCALE GENOMIC DNA]</scope>
    <source>
        <strain evidence="2 3">ZT4R22</strain>
    </source>
</reference>
<dbReference type="RefSeq" id="WP_191186921.1">
    <property type="nucleotide sequence ID" value="NZ_JACWMY010000001.1"/>
</dbReference>
<gene>
    <name evidence="2" type="ORF">IDJ77_00275</name>
</gene>
<evidence type="ECO:0000313" key="2">
    <source>
        <dbReference type="EMBL" id="MBD1362229.1"/>
    </source>
</evidence>
<keyword evidence="1" id="KW-0472">Membrane</keyword>
<feature type="transmembrane region" description="Helical" evidence="1">
    <location>
        <begin position="27"/>
        <end position="46"/>
    </location>
</feature>
<name>A0ABR7WIS2_9SPHI</name>
<keyword evidence="1" id="KW-1133">Transmembrane helix</keyword>
<comment type="caution">
    <text evidence="2">The sequence shown here is derived from an EMBL/GenBank/DDBJ whole genome shotgun (WGS) entry which is preliminary data.</text>
</comment>
<dbReference type="EMBL" id="JACWMY010000001">
    <property type="protein sequence ID" value="MBD1362229.1"/>
    <property type="molecule type" value="Genomic_DNA"/>
</dbReference>
<protein>
    <submittedName>
        <fullName evidence="2">Uncharacterized protein</fullName>
    </submittedName>
</protein>
<proteinExistence type="predicted"/>
<organism evidence="2 3">
    <name type="scientific">Mucilaginibacter pankratovii</name>
    <dbReference type="NCBI Taxonomy" id="2772110"/>
    <lineage>
        <taxon>Bacteria</taxon>
        <taxon>Pseudomonadati</taxon>
        <taxon>Bacteroidota</taxon>
        <taxon>Sphingobacteriia</taxon>
        <taxon>Sphingobacteriales</taxon>
        <taxon>Sphingobacteriaceae</taxon>
        <taxon>Mucilaginibacter</taxon>
    </lineage>
</organism>
<sequence length="47" mass="5211">MKITPNTKSKADPYEGLSPLEKKTRKAAIAFVFAGVFFWAVKILILA</sequence>
<dbReference type="Proteomes" id="UP000606600">
    <property type="component" value="Unassembled WGS sequence"/>
</dbReference>
<evidence type="ECO:0000313" key="3">
    <source>
        <dbReference type="Proteomes" id="UP000606600"/>
    </source>
</evidence>